<gene>
    <name evidence="1" type="ORF">OE88DRAFT_905234</name>
</gene>
<evidence type="ECO:0000313" key="2">
    <source>
        <dbReference type="Proteomes" id="UP000305948"/>
    </source>
</evidence>
<evidence type="ECO:0000313" key="1">
    <source>
        <dbReference type="EMBL" id="TFK46560.1"/>
    </source>
</evidence>
<dbReference type="AlphaFoldDB" id="A0A5C3MNJ7"/>
<keyword evidence="2" id="KW-1185">Reference proteome</keyword>
<dbReference type="Proteomes" id="UP000305948">
    <property type="component" value="Unassembled WGS sequence"/>
</dbReference>
<proteinExistence type="predicted"/>
<name>A0A5C3MNJ7_9AGAM</name>
<accession>A0A5C3MNJ7</accession>
<sequence>MLAVVSGCQQIIIPVIPAFLAELMAMRREPLGPGNLAGAGGGCSIWKHCGRSLSDCELRRRMPEVTAFGDDEMPPQQSVLSCETDLRYRCPRSHAIAPPATRDAQRELLCLFRTRRHRRPRQMRGSRANIVRQNKTESVQVREYSSENRHQSRAMTEGAARIVSTQRFASTPRPRAVARQIASCGMPAITARSL</sequence>
<protein>
    <submittedName>
        <fullName evidence="1">Uncharacterized protein</fullName>
    </submittedName>
</protein>
<reference evidence="1 2" key="1">
    <citation type="journal article" date="2019" name="Nat. Ecol. Evol.">
        <title>Megaphylogeny resolves global patterns of mushroom evolution.</title>
        <authorList>
            <person name="Varga T."/>
            <person name="Krizsan K."/>
            <person name="Foldi C."/>
            <person name="Dima B."/>
            <person name="Sanchez-Garcia M."/>
            <person name="Sanchez-Ramirez S."/>
            <person name="Szollosi G.J."/>
            <person name="Szarkandi J.G."/>
            <person name="Papp V."/>
            <person name="Albert L."/>
            <person name="Andreopoulos W."/>
            <person name="Angelini C."/>
            <person name="Antonin V."/>
            <person name="Barry K.W."/>
            <person name="Bougher N.L."/>
            <person name="Buchanan P."/>
            <person name="Buyck B."/>
            <person name="Bense V."/>
            <person name="Catcheside P."/>
            <person name="Chovatia M."/>
            <person name="Cooper J."/>
            <person name="Damon W."/>
            <person name="Desjardin D."/>
            <person name="Finy P."/>
            <person name="Geml J."/>
            <person name="Haridas S."/>
            <person name="Hughes K."/>
            <person name="Justo A."/>
            <person name="Karasinski D."/>
            <person name="Kautmanova I."/>
            <person name="Kiss B."/>
            <person name="Kocsube S."/>
            <person name="Kotiranta H."/>
            <person name="LaButti K.M."/>
            <person name="Lechner B.E."/>
            <person name="Liimatainen K."/>
            <person name="Lipzen A."/>
            <person name="Lukacs Z."/>
            <person name="Mihaltcheva S."/>
            <person name="Morgado L.N."/>
            <person name="Niskanen T."/>
            <person name="Noordeloos M.E."/>
            <person name="Ohm R.A."/>
            <person name="Ortiz-Santana B."/>
            <person name="Ovrebo C."/>
            <person name="Racz N."/>
            <person name="Riley R."/>
            <person name="Savchenko A."/>
            <person name="Shiryaev A."/>
            <person name="Soop K."/>
            <person name="Spirin V."/>
            <person name="Szebenyi C."/>
            <person name="Tomsovsky M."/>
            <person name="Tulloss R.E."/>
            <person name="Uehling J."/>
            <person name="Grigoriev I.V."/>
            <person name="Vagvolgyi C."/>
            <person name="Papp T."/>
            <person name="Martin F.M."/>
            <person name="Miettinen O."/>
            <person name="Hibbett D.S."/>
            <person name="Nagy L.G."/>
        </authorList>
    </citation>
    <scope>NUCLEOTIDE SEQUENCE [LARGE SCALE GENOMIC DNA]</scope>
    <source>
        <strain evidence="1 2">OMC1185</strain>
    </source>
</reference>
<organism evidence="1 2">
    <name type="scientific">Heliocybe sulcata</name>
    <dbReference type="NCBI Taxonomy" id="5364"/>
    <lineage>
        <taxon>Eukaryota</taxon>
        <taxon>Fungi</taxon>
        <taxon>Dikarya</taxon>
        <taxon>Basidiomycota</taxon>
        <taxon>Agaricomycotina</taxon>
        <taxon>Agaricomycetes</taxon>
        <taxon>Gloeophyllales</taxon>
        <taxon>Gloeophyllaceae</taxon>
        <taxon>Heliocybe</taxon>
    </lineage>
</organism>
<dbReference type="EMBL" id="ML213529">
    <property type="protein sequence ID" value="TFK46560.1"/>
    <property type="molecule type" value="Genomic_DNA"/>
</dbReference>